<proteinExistence type="predicted"/>
<evidence type="ECO:0000313" key="2">
    <source>
        <dbReference type="Proteomes" id="UP000198697"/>
    </source>
</evidence>
<evidence type="ECO:0008006" key="3">
    <source>
        <dbReference type="Google" id="ProtNLM"/>
    </source>
</evidence>
<dbReference type="STRING" id="82805.SAMN04487998_2544"/>
<accession>A0A1I0GRB8</accession>
<dbReference type="AlphaFoldDB" id="A0A1I0GRB8"/>
<dbReference type="EMBL" id="FOHS01000003">
    <property type="protein sequence ID" value="SET73650.1"/>
    <property type="molecule type" value="Genomic_DNA"/>
</dbReference>
<dbReference type="RefSeq" id="WP_143069815.1">
    <property type="nucleotide sequence ID" value="NZ_FOHS01000003.1"/>
</dbReference>
<protein>
    <recommendedName>
        <fullName evidence="3">Lipocalin-like domain-containing protein</fullName>
    </recommendedName>
</protein>
<reference evidence="2" key="1">
    <citation type="submission" date="2016-10" db="EMBL/GenBank/DDBJ databases">
        <authorList>
            <person name="Varghese N."/>
            <person name="Submissions S."/>
        </authorList>
    </citation>
    <scope>NUCLEOTIDE SEQUENCE [LARGE SCALE GENOMIC DNA]</scope>
    <source>
        <strain evidence="2">DSM 15310</strain>
    </source>
</reference>
<name>A0A1I0GRB8_9BACT</name>
<dbReference type="OrthoDB" id="1118927at2"/>
<evidence type="ECO:0000313" key="1">
    <source>
        <dbReference type="EMBL" id="SET73650.1"/>
    </source>
</evidence>
<gene>
    <name evidence="1" type="ORF">SAMN04487998_2544</name>
</gene>
<organism evidence="1 2">
    <name type="scientific">Hymenobacter actinosclerus</name>
    <dbReference type="NCBI Taxonomy" id="82805"/>
    <lineage>
        <taxon>Bacteria</taxon>
        <taxon>Pseudomonadati</taxon>
        <taxon>Bacteroidota</taxon>
        <taxon>Cytophagia</taxon>
        <taxon>Cytophagales</taxon>
        <taxon>Hymenobacteraceae</taxon>
        <taxon>Hymenobacter</taxon>
    </lineage>
</organism>
<keyword evidence="2" id="KW-1185">Reference proteome</keyword>
<dbReference type="Proteomes" id="UP000198697">
    <property type="component" value="Unassembled WGS sequence"/>
</dbReference>
<sequence>MRPQLTSHFSIPSLARFICWLLLLTGGGLLASCSREPLQPAVAAELVGNWEWTQTTTEQHATLTPANTGHRMSIHFDRRGRARFYQDEVLVSAANFKVSRDGSGLWGPKRYTIIYHGYQRRQTYSLTGNQLQLQDVASQPATHRFQRTDLPVITSSVQLIR</sequence>
<dbReference type="PROSITE" id="PS51257">
    <property type="entry name" value="PROKAR_LIPOPROTEIN"/>
    <property type="match status" value="1"/>
</dbReference>